<keyword evidence="2" id="KW-0732">Signal</keyword>
<dbReference type="PROSITE" id="PS51257">
    <property type="entry name" value="PROKAR_LIPOPROTEIN"/>
    <property type="match status" value="1"/>
</dbReference>
<dbReference type="InterPro" id="IPR019405">
    <property type="entry name" value="Lactonase_7-beta_prop"/>
</dbReference>
<dbReference type="OrthoDB" id="145213at2"/>
<dbReference type="STRING" id="249408.BOO71_0010282"/>
<dbReference type="Gene3D" id="2.130.10.10">
    <property type="entry name" value="YVTN repeat-like/Quinoprotein amine dehydrogenase"/>
    <property type="match status" value="2"/>
</dbReference>
<evidence type="ECO:0000256" key="1">
    <source>
        <dbReference type="ARBA" id="ARBA00005564"/>
    </source>
</evidence>
<reference evidence="3 4" key="1">
    <citation type="submission" date="2017-01" db="EMBL/GenBank/DDBJ databases">
        <title>Genome Analysis of Deinococcus marmoris KOPRI26562.</title>
        <authorList>
            <person name="Kim J.H."/>
            <person name="Oh H.-M."/>
        </authorList>
    </citation>
    <scope>NUCLEOTIDE SEQUENCE [LARGE SCALE GENOMIC DNA]</scope>
    <source>
        <strain evidence="3 4">KOPRI26562</strain>
    </source>
</reference>
<comment type="caution">
    <text evidence="3">The sequence shown here is derived from an EMBL/GenBank/DDBJ whole genome shotgun (WGS) entry which is preliminary data.</text>
</comment>
<dbReference type="Pfam" id="PF10282">
    <property type="entry name" value="Lactonase"/>
    <property type="match status" value="2"/>
</dbReference>
<dbReference type="InterPro" id="IPR015943">
    <property type="entry name" value="WD40/YVTN_repeat-like_dom_sf"/>
</dbReference>
<dbReference type="EMBL" id="MSTI01000117">
    <property type="protein sequence ID" value="OLV16971.1"/>
    <property type="molecule type" value="Genomic_DNA"/>
</dbReference>
<dbReference type="InterPro" id="IPR050282">
    <property type="entry name" value="Cycloisomerase_2"/>
</dbReference>
<evidence type="ECO:0000256" key="2">
    <source>
        <dbReference type="SAM" id="SignalP"/>
    </source>
</evidence>
<dbReference type="GO" id="GO:0017057">
    <property type="term" value="F:6-phosphogluconolactonase activity"/>
    <property type="evidence" value="ECO:0007669"/>
    <property type="project" value="TreeGrafter"/>
</dbReference>
<proteinExistence type="inferred from homology"/>
<gene>
    <name evidence="3" type="ORF">BOO71_0010282</name>
</gene>
<keyword evidence="4" id="KW-1185">Reference proteome</keyword>
<feature type="signal peptide" evidence="2">
    <location>
        <begin position="1"/>
        <end position="31"/>
    </location>
</feature>
<sequence length="397" mass="38915">MIRAIKTSGLVLLTASLAACGTLSTSPPTYAGHLYAMTNAATGNAVVHYGRSASGKLSVLETTMTGGNGVGGTSVANGTQSVDPLFSSDSLFLTPDHTRLFAANAGSGTVSSFQVSAGGALNLIGSYDAGGALPNSLAVSGTMLYVGHAKPNAAGTQLTGFRVAQDGSLSPVAGASYAPSGTIIGTQVLFSPDGKLLEFSELMNGKVTLFPLNADGSLGTPVVNASAGAGPFGAAFLGNGKLLVSEVGASGVKNAGAVSSYSVAGSGTLTPISTAVGNGQNATCWLALTPDGQYLYASNTSSGNVSVYAVSADGSLTLKSGNSAYHAPQGTVDVAGNPSSGPVDSVVSADGAFFYQQFSGLGLVAAYRIGGDGGLTPIEGGDGADLPLLGSEGLAGY</sequence>
<feature type="chain" id="PRO_5012188695" evidence="2">
    <location>
        <begin position="32"/>
        <end position="397"/>
    </location>
</feature>
<dbReference type="PANTHER" id="PTHR30344:SF1">
    <property type="entry name" value="6-PHOSPHOGLUCONOLACTONASE"/>
    <property type="match status" value="1"/>
</dbReference>
<dbReference type="SUPFAM" id="SSF50974">
    <property type="entry name" value="Nitrous oxide reductase, N-terminal domain"/>
    <property type="match status" value="1"/>
</dbReference>
<name>A0A1U7NVM4_9DEIO</name>
<dbReference type="PANTHER" id="PTHR30344">
    <property type="entry name" value="6-PHOSPHOGLUCONOLACTONASE-RELATED"/>
    <property type="match status" value="1"/>
</dbReference>
<evidence type="ECO:0000313" key="3">
    <source>
        <dbReference type="EMBL" id="OLV16971.1"/>
    </source>
</evidence>
<evidence type="ECO:0000313" key="4">
    <source>
        <dbReference type="Proteomes" id="UP000186607"/>
    </source>
</evidence>
<accession>A0A1U7NVM4</accession>
<dbReference type="InterPro" id="IPR011045">
    <property type="entry name" value="N2O_reductase_N"/>
</dbReference>
<dbReference type="Proteomes" id="UP000186607">
    <property type="component" value="Unassembled WGS sequence"/>
</dbReference>
<protein>
    <submittedName>
        <fullName evidence="3">Secreted protein</fullName>
    </submittedName>
</protein>
<dbReference type="RefSeq" id="WP_139323006.1">
    <property type="nucleotide sequence ID" value="NZ_MSTI01000117.1"/>
</dbReference>
<comment type="similarity">
    <text evidence="1">Belongs to the cycloisomerase 2 family.</text>
</comment>
<organism evidence="3 4">
    <name type="scientific">Deinococcus marmoris</name>
    <dbReference type="NCBI Taxonomy" id="249408"/>
    <lineage>
        <taxon>Bacteria</taxon>
        <taxon>Thermotogati</taxon>
        <taxon>Deinococcota</taxon>
        <taxon>Deinococci</taxon>
        <taxon>Deinococcales</taxon>
        <taxon>Deinococcaceae</taxon>
        <taxon>Deinococcus</taxon>
    </lineage>
</organism>
<dbReference type="AlphaFoldDB" id="A0A1U7NVM4"/>